<keyword evidence="3" id="KW-1185">Reference proteome</keyword>
<keyword evidence="1" id="KW-0472">Membrane</keyword>
<feature type="transmembrane region" description="Helical" evidence="1">
    <location>
        <begin position="49"/>
        <end position="69"/>
    </location>
</feature>
<accession>A0A2G9I4R6</accession>
<evidence type="ECO:0000313" key="2">
    <source>
        <dbReference type="EMBL" id="PIN24755.1"/>
    </source>
</evidence>
<reference evidence="3" key="1">
    <citation type="journal article" date="2018" name="Gigascience">
        <title>Genome assembly of the Pink Ipe (Handroanthus impetiginosus, Bignoniaceae), a highly valued, ecologically keystone Neotropical timber forest tree.</title>
        <authorList>
            <person name="Silva-Junior O.B."/>
            <person name="Grattapaglia D."/>
            <person name="Novaes E."/>
            <person name="Collevatti R.G."/>
        </authorList>
    </citation>
    <scope>NUCLEOTIDE SEQUENCE [LARGE SCALE GENOMIC DNA]</scope>
    <source>
        <strain evidence="3">cv. UFG-1</strain>
    </source>
</reference>
<dbReference type="Proteomes" id="UP000231279">
    <property type="component" value="Unassembled WGS sequence"/>
</dbReference>
<dbReference type="EMBL" id="NKXS01000360">
    <property type="protein sequence ID" value="PIN24755.1"/>
    <property type="molecule type" value="Genomic_DNA"/>
</dbReference>
<keyword evidence="1" id="KW-0812">Transmembrane</keyword>
<gene>
    <name evidence="2" type="ORF">CDL12_02500</name>
</gene>
<dbReference type="AlphaFoldDB" id="A0A2G9I4R6"/>
<proteinExistence type="predicted"/>
<evidence type="ECO:0000313" key="3">
    <source>
        <dbReference type="Proteomes" id="UP000231279"/>
    </source>
</evidence>
<evidence type="ECO:0000256" key="1">
    <source>
        <dbReference type="SAM" id="Phobius"/>
    </source>
</evidence>
<protein>
    <submittedName>
        <fullName evidence="2">Uncharacterized protein</fullName>
    </submittedName>
</protein>
<comment type="caution">
    <text evidence="2">The sequence shown here is derived from an EMBL/GenBank/DDBJ whole genome shotgun (WGS) entry which is preliminary data.</text>
</comment>
<organism evidence="2 3">
    <name type="scientific">Handroanthus impetiginosus</name>
    <dbReference type="NCBI Taxonomy" id="429701"/>
    <lineage>
        <taxon>Eukaryota</taxon>
        <taxon>Viridiplantae</taxon>
        <taxon>Streptophyta</taxon>
        <taxon>Embryophyta</taxon>
        <taxon>Tracheophyta</taxon>
        <taxon>Spermatophyta</taxon>
        <taxon>Magnoliopsida</taxon>
        <taxon>eudicotyledons</taxon>
        <taxon>Gunneridae</taxon>
        <taxon>Pentapetalae</taxon>
        <taxon>asterids</taxon>
        <taxon>lamiids</taxon>
        <taxon>Lamiales</taxon>
        <taxon>Bignoniaceae</taxon>
        <taxon>Crescentiina</taxon>
        <taxon>Tabebuia alliance</taxon>
        <taxon>Handroanthus</taxon>
    </lineage>
</organism>
<name>A0A2G9I4R6_9LAMI</name>
<sequence length="70" mass="8359">MKHRLPFSYWETRQQMLELILICLETFLRCRSWLQWLRSVAVLDFGGQGLGFLSAFSSLSLIAFELYFFF</sequence>
<keyword evidence="1" id="KW-1133">Transmembrane helix</keyword>